<organism evidence="2 3">
    <name type="scientific">Flammeovirga aprica JL-4</name>
    <dbReference type="NCBI Taxonomy" id="694437"/>
    <lineage>
        <taxon>Bacteria</taxon>
        <taxon>Pseudomonadati</taxon>
        <taxon>Bacteroidota</taxon>
        <taxon>Cytophagia</taxon>
        <taxon>Cytophagales</taxon>
        <taxon>Flammeovirgaceae</taxon>
        <taxon>Flammeovirga</taxon>
    </lineage>
</organism>
<evidence type="ECO:0000313" key="3">
    <source>
        <dbReference type="Proteomes" id="UP000576082"/>
    </source>
</evidence>
<sequence>MMNLKKIYLTFFSVTLSIIALMYGIQPQWFASMFLENSSITTDASHVLRAVSGLYLSLILFFVYGIFNSKYTDTAIIVTAIFCLGLALGRTFSIVLDGVPSPILVVYVLMEYAILPVAYLLLKKSNIEKESILVMQKVQ</sequence>
<name>A0A7X9RZM2_9BACT</name>
<feature type="transmembrane region" description="Helical" evidence="1">
    <location>
        <begin position="46"/>
        <end position="67"/>
    </location>
</feature>
<accession>A0A7X9RZM2</accession>
<proteinExistence type="predicted"/>
<evidence type="ECO:0000313" key="2">
    <source>
        <dbReference type="EMBL" id="NME71656.1"/>
    </source>
</evidence>
<keyword evidence="1" id="KW-1133">Transmembrane helix</keyword>
<gene>
    <name evidence="2" type="ORF">HHU12_27070</name>
</gene>
<evidence type="ECO:0000256" key="1">
    <source>
        <dbReference type="SAM" id="Phobius"/>
    </source>
</evidence>
<keyword evidence="1" id="KW-0812">Transmembrane</keyword>
<keyword evidence="3" id="KW-1185">Reference proteome</keyword>
<reference evidence="2 3" key="1">
    <citation type="submission" date="2020-04" db="EMBL/GenBank/DDBJ databases">
        <title>Flammeovirga sp. SR4, a novel species isolated from seawater.</title>
        <authorList>
            <person name="Wang X."/>
        </authorList>
    </citation>
    <scope>NUCLEOTIDE SEQUENCE [LARGE SCALE GENOMIC DNA]</scope>
    <source>
        <strain evidence="2 3">ATCC 23126</strain>
    </source>
</reference>
<dbReference type="Pfam" id="PF14248">
    <property type="entry name" value="DUF4345"/>
    <property type="match status" value="1"/>
</dbReference>
<dbReference type="AlphaFoldDB" id="A0A7X9RZM2"/>
<feature type="transmembrane region" description="Helical" evidence="1">
    <location>
        <begin position="102"/>
        <end position="122"/>
    </location>
</feature>
<keyword evidence="1" id="KW-0472">Membrane</keyword>
<dbReference type="InterPro" id="IPR025597">
    <property type="entry name" value="DUF4345"/>
</dbReference>
<feature type="transmembrane region" description="Helical" evidence="1">
    <location>
        <begin position="7"/>
        <end position="26"/>
    </location>
</feature>
<dbReference type="EMBL" id="JABANE010000107">
    <property type="protein sequence ID" value="NME71656.1"/>
    <property type="molecule type" value="Genomic_DNA"/>
</dbReference>
<dbReference type="RefSeq" id="WP_169659864.1">
    <property type="nucleotide sequence ID" value="NZ_JABANE010000107.1"/>
</dbReference>
<dbReference type="Proteomes" id="UP000576082">
    <property type="component" value="Unassembled WGS sequence"/>
</dbReference>
<comment type="caution">
    <text evidence="2">The sequence shown here is derived from an EMBL/GenBank/DDBJ whole genome shotgun (WGS) entry which is preliminary data.</text>
</comment>
<feature type="transmembrane region" description="Helical" evidence="1">
    <location>
        <begin position="74"/>
        <end position="96"/>
    </location>
</feature>
<protein>
    <submittedName>
        <fullName evidence="2">DUF4345 domain-containing protein</fullName>
    </submittedName>
</protein>